<dbReference type="Gene3D" id="3.30.420.40">
    <property type="match status" value="2"/>
</dbReference>
<dbReference type="InterPro" id="IPR043129">
    <property type="entry name" value="ATPase_NBD"/>
</dbReference>
<dbReference type="SUPFAM" id="SSF53067">
    <property type="entry name" value="Actin-like ATPase domain"/>
    <property type="match status" value="2"/>
</dbReference>
<evidence type="ECO:0000259" key="5">
    <source>
        <dbReference type="Pfam" id="PF00370"/>
    </source>
</evidence>
<dbReference type="PANTHER" id="PTHR10196">
    <property type="entry name" value="SUGAR KINASE"/>
    <property type="match status" value="1"/>
</dbReference>
<dbReference type="PANTHER" id="PTHR10196:SF69">
    <property type="entry name" value="GLYCEROL KINASE"/>
    <property type="match status" value="1"/>
</dbReference>
<evidence type="ECO:0000256" key="1">
    <source>
        <dbReference type="ARBA" id="ARBA00009156"/>
    </source>
</evidence>
<evidence type="ECO:0000313" key="6">
    <source>
        <dbReference type="EMBL" id="OGG44786.1"/>
    </source>
</evidence>
<accession>A0A1F6C6M1</accession>
<protein>
    <recommendedName>
        <fullName evidence="4">ATP:glycerol 3-phosphotransferase</fullName>
    </recommendedName>
</protein>
<gene>
    <name evidence="6" type="ORF">A2841_02315</name>
</gene>
<evidence type="ECO:0000313" key="7">
    <source>
        <dbReference type="Proteomes" id="UP000178249"/>
    </source>
</evidence>
<name>A0A1F6C6M1_9BACT</name>
<dbReference type="Proteomes" id="UP000178249">
    <property type="component" value="Unassembled WGS sequence"/>
</dbReference>
<sequence>MTSPDKAKKYSLVLDIGTSGIKAFVFDEHLNVVSRAHKALSRFSEHIDWTEQKPEDLLQISAELLKEAVAKSGIPEESFIGLGITNQRETTILWDRDSGKPVYPAIVWEDVRTKEYCQTLHKDFGILVREKTGLSIDPYFSAPKIRWILDNVKEARELLGLGRLVFGTVDSWILWNFLQGEKHLTDQTNASRTLLFNIKETKWDKELLDVFQIPKEILPEAHPSQSFFGNLKSDIVGFSLPVIAVCGDQQSSLFAAGTDVGTTKVTFGTGTFVSQVLGSDFLLSDKFFTMLIPSKDRPRYALEAKINSSGKKIENALGEPEKLQAVYKELAKQVNEYIQYLPHVPKEITIDGGGTRDGLAASILADITRLPIKSQTIFDGTALGVAMMVRENSLN</sequence>
<dbReference type="InterPro" id="IPR018484">
    <property type="entry name" value="FGGY_N"/>
</dbReference>
<dbReference type="PROSITE" id="PS00933">
    <property type="entry name" value="FGGY_KINASES_1"/>
    <property type="match status" value="1"/>
</dbReference>
<dbReference type="GO" id="GO:0005829">
    <property type="term" value="C:cytosol"/>
    <property type="evidence" value="ECO:0007669"/>
    <property type="project" value="TreeGrafter"/>
</dbReference>
<dbReference type="GO" id="GO:0004370">
    <property type="term" value="F:glycerol kinase activity"/>
    <property type="evidence" value="ECO:0007669"/>
    <property type="project" value="TreeGrafter"/>
</dbReference>
<dbReference type="AlphaFoldDB" id="A0A1F6C6M1"/>
<keyword evidence="2" id="KW-0808">Transferase</keyword>
<dbReference type="InterPro" id="IPR018483">
    <property type="entry name" value="Carb_kinase_FGGY_CS"/>
</dbReference>
<dbReference type="GO" id="GO:0005524">
    <property type="term" value="F:ATP binding"/>
    <property type="evidence" value="ECO:0007669"/>
    <property type="project" value="UniProtKB-KW"/>
</dbReference>
<comment type="caution">
    <text evidence="6">The sequence shown here is derived from an EMBL/GenBank/DDBJ whole genome shotgun (WGS) entry which is preliminary data.</text>
</comment>
<proteinExistence type="inferred from homology"/>
<keyword evidence="3" id="KW-0418">Kinase</keyword>
<dbReference type="GO" id="GO:0006071">
    <property type="term" value="P:glycerol metabolic process"/>
    <property type="evidence" value="ECO:0007669"/>
    <property type="project" value="TreeGrafter"/>
</dbReference>
<reference evidence="6 7" key="1">
    <citation type="journal article" date="2016" name="Nat. Commun.">
        <title>Thousands of microbial genomes shed light on interconnected biogeochemical processes in an aquifer system.</title>
        <authorList>
            <person name="Anantharaman K."/>
            <person name="Brown C.T."/>
            <person name="Hug L.A."/>
            <person name="Sharon I."/>
            <person name="Castelle C.J."/>
            <person name="Probst A.J."/>
            <person name="Thomas B.C."/>
            <person name="Singh A."/>
            <person name="Wilkins M.J."/>
            <person name="Karaoz U."/>
            <person name="Brodie E.L."/>
            <person name="Williams K.H."/>
            <person name="Hubbard S.S."/>
            <person name="Banfield J.F."/>
        </authorList>
    </citation>
    <scope>NUCLEOTIDE SEQUENCE [LARGE SCALE GENOMIC DNA]</scope>
</reference>
<evidence type="ECO:0000256" key="4">
    <source>
        <dbReference type="ARBA" id="ARBA00043149"/>
    </source>
</evidence>
<comment type="similarity">
    <text evidence="1">Belongs to the FGGY kinase family.</text>
</comment>
<organism evidence="6 7">
    <name type="scientific">Candidatus Kaiserbacteria bacterium RIFCSPHIGHO2_01_FULL_48_10</name>
    <dbReference type="NCBI Taxonomy" id="1798476"/>
    <lineage>
        <taxon>Bacteria</taxon>
        <taxon>Candidatus Kaiseribacteriota</taxon>
    </lineage>
</organism>
<dbReference type="Pfam" id="PF00370">
    <property type="entry name" value="FGGY_N"/>
    <property type="match status" value="1"/>
</dbReference>
<evidence type="ECO:0000256" key="3">
    <source>
        <dbReference type="ARBA" id="ARBA00022777"/>
    </source>
</evidence>
<feature type="domain" description="Carbohydrate kinase FGGY N-terminal" evidence="5">
    <location>
        <begin position="10"/>
        <end position="254"/>
    </location>
</feature>
<evidence type="ECO:0000256" key="2">
    <source>
        <dbReference type="ARBA" id="ARBA00022679"/>
    </source>
</evidence>
<dbReference type="EMBL" id="MFKP01000002">
    <property type="protein sequence ID" value="OGG44786.1"/>
    <property type="molecule type" value="Genomic_DNA"/>
</dbReference>